<evidence type="ECO:0000313" key="1">
    <source>
        <dbReference type="EMBL" id="OWY93845.1"/>
    </source>
</evidence>
<name>A0A225ULF0_9STRA</name>
<comment type="caution">
    <text evidence="1">The sequence shown here is derived from an EMBL/GenBank/DDBJ whole genome shotgun (WGS) entry which is preliminary data.</text>
</comment>
<keyword evidence="1" id="KW-0695">RNA-directed DNA polymerase</keyword>
<dbReference type="EMBL" id="NBNE01015340">
    <property type="protein sequence ID" value="OWY93845.1"/>
    <property type="molecule type" value="Genomic_DNA"/>
</dbReference>
<organism evidence="1 2">
    <name type="scientific">Phytophthora megakarya</name>
    <dbReference type="NCBI Taxonomy" id="4795"/>
    <lineage>
        <taxon>Eukaryota</taxon>
        <taxon>Sar</taxon>
        <taxon>Stramenopiles</taxon>
        <taxon>Oomycota</taxon>
        <taxon>Peronosporomycetes</taxon>
        <taxon>Peronosporales</taxon>
        <taxon>Peronosporaceae</taxon>
        <taxon>Phytophthora</taxon>
    </lineage>
</organism>
<accession>A0A225ULF0</accession>
<keyword evidence="2" id="KW-1185">Reference proteome</keyword>
<dbReference type="GO" id="GO:0003964">
    <property type="term" value="F:RNA-directed DNA polymerase activity"/>
    <property type="evidence" value="ECO:0007669"/>
    <property type="project" value="UniProtKB-KW"/>
</dbReference>
<gene>
    <name evidence="1" type="ORF">PHMEG_00036600</name>
</gene>
<dbReference type="AlphaFoldDB" id="A0A225ULF0"/>
<proteinExistence type="predicted"/>
<evidence type="ECO:0000313" key="2">
    <source>
        <dbReference type="Proteomes" id="UP000198211"/>
    </source>
</evidence>
<protein>
    <submittedName>
        <fullName evidence="1">Reverse transcriptase</fullName>
    </submittedName>
</protein>
<keyword evidence="1" id="KW-0548">Nucleotidyltransferase</keyword>
<sequence length="175" mass="20209">MLDLSARVVYQHPHPLLSRLVCLWVGKRRWTQKRAHFKRAIAKASKQRGFTAKAERENNWRVTGGSIGAIISGLEWKRLRRILGLNAWGEQLLFRIRHGALSTWNPITQVPGCPHLRCEGLRHLRLHHVLLECSAAQKLWKVFLTPWRRLGFRSDVSNGKNVFTLELPELVGYGH</sequence>
<reference evidence="2" key="1">
    <citation type="submission" date="2017-03" db="EMBL/GenBank/DDBJ databases">
        <title>Phytopthora megakarya and P. palmivora, two closely related causual agents of cacao black pod achieved similar genome size and gene model numbers by different mechanisms.</title>
        <authorList>
            <person name="Ali S."/>
            <person name="Shao J."/>
            <person name="Larry D.J."/>
            <person name="Kronmiller B."/>
            <person name="Shen D."/>
            <person name="Strem M.D."/>
            <person name="Melnick R.L."/>
            <person name="Guiltinan M.J."/>
            <person name="Tyler B.M."/>
            <person name="Meinhardt L.W."/>
            <person name="Bailey B.A."/>
        </authorList>
    </citation>
    <scope>NUCLEOTIDE SEQUENCE [LARGE SCALE GENOMIC DNA]</scope>
    <source>
        <strain evidence="2">zdho120</strain>
    </source>
</reference>
<dbReference type="OrthoDB" id="89493at2759"/>
<keyword evidence="1" id="KW-0808">Transferase</keyword>
<dbReference type="Proteomes" id="UP000198211">
    <property type="component" value="Unassembled WGS sequence"/>
</dbReference>